<name>A0A1L9S675_9EURO</name>
<keyword evidence="4" id="KW-1185">Reference proteome</keyword>
<evidence type="ECO:0000313" key="4">
    <source>
        <dbReference type="Proteomes" id="UP000184188"/>
    </source>
</evidence>
<evidence type="ECO:0000313" key="3">
    <source>
        <dbReference type="EMBL" id="OJJ42660.1"/>
    </source>
</evidence>
<evidence type="ECO:0000256" key="1">
    <source>
        <dbReference type="SAM" id="MobiDB-lite"/>
    </source>
</evidence>
<dbReference type="VEuPathDB" id="FungiDB:ASPZODRAFT_20187"/>
<feature type="region of interest" description="Disordered" evidence="1">
    <location>
        <begin position="17"/>
        <end position="37"/>
    </location>
</feature>
<keyword evidence="2" id="KW-1133">Transmembrane helix</keyword>
<dbReference type="Proteomes" id="UP000184188">
    <property type="component" value="Unassembled WGS sequence"/>
</dbReference>
<protein>
    <submittedName>
        <fullName evidence="3">Uncharacterized protein</fullName>
    </submittedName>
</protein>
<dbReference type="AlphaFoldDB" id="A0A1L9S675"/>
<dbReference type="STRING" id="1073090.A0A1L9S675"/>
<dbReference type="RefSeq" id="XP_022577170.1">
    <property type="nucleotide sequence ID" value="XM_022727549.1"/>
</dbReference>
<accession>A0A1L9S675</accession>
<proteinExistence type="predicted"/>
<dbReference type="EMBL" id="KV878357">
    <property type="protein sequence ID" value="OJJ42660.1"/>
    <property type="molecule type" value="Genomic_DNA"/>
</dbReference>
<feature type="transmembrane region" description="Helical" evidence="2">
    <location>
        <begin position="50"/>
        <end position="72"/>
    </location>
</feature>
<dbReference type="OrthoDB" id="4212994at2759"/>
<organism evidence="3 4">
    <name type="scientific">Penicilliopsis zonata CBS 506.65</name>
    <dbReference type="NCBI Taxonomy" id="1073090"/>
    <lineage>
        <taxon>Eukaryota</taxon>
        <taxon>Fungi</taxon>
        <taxon>Dikarya</taxon>
        <taxon>Ascomycota</taxon>
        <taxon>Pezizomycotina</taxon>
        <taxon>Eurotiomycetes</taxon>
        <taxon>Eurotiomycetidae</taxon>
        <taxon>Eurotiales</taxon>
        <taxon>Aspergillaceae</taxon>
        <taxon>Penicilliopsis</taxon>
    </lineage>
</organism>
<sequence length="130" mass="14567">MRPLTTAAYEKLGLMAPSRSRSTSPEPYGAERPRRRDTSCGWRRWVPGRLVVLILVPLATFIALLVIGALLLRRTWNPLLSQITITANIPPDFCGHTPAEAKAAGCAFEMNNFAWMHPDCYDQEQSERAL</sequence>
<keyword evidence="2" id="KW-0472">Membrane</keyword>
<gene>
    <name evidence="3" type="ORF">ASPZODRAFT_20187</name>
</gene>
<evidence type="ECO:0000256" key="2">
    <source>
        <dbReference type="SAM" id="Phobius"/>
    </source>
</evidence>
<dbReference type="GeneID" id="34614013"/>
<reference evidence="4" key="1">
    <citation type="journal article" date="2017" name="Genome Biol.">
        <title>Comparative genomics reveals high biological diversity and specific adaptations in the industrially and medically important fungal genus Aspergillus.</title>
        <authorList>
            <person name="de Vries R.P."/>
            <person name="Riley R."/>
            <person name="Wiebenga A."/>
            <person name="Aguilar-Osorio G."/>
            <person name="Amillis S."/>
            <person name="Uchima C.A."/>
            <person name="Anderluh G."/>
            <person name="Asadollahi M."/>
            <person name="Askin M."/>
            <person name="Barry K."/>
            <person name="Battaglia E."/>
            <person name="Bayram O."/>
            <person name="Benocci T."/>
            <person name="Braus-Stromeyer S.A."/>
            <person name="Caldana C."/>
            <person name="Canovas D."/>
            <person name="Cerqueira G.C."/>
            <person name="Chen F."/>
            <person name="Chen W."/>
            <person name="Choi C."/>
            <person name="Clum A."/>
            <person name="Dos Santos R.A."/>
            <person name="Damasio A.R."/>
            <person name="Diallinas G."/>
            <person name="Emri T."/>
            <person name="Fekete E."/>
            <person name="Flipphi M."/>
            <person name="Freyberg S."/>
            <person name="Gallo A."/>
            <person name="Gournas C."/>
            <person name="Habgood R."/>
            <person name="Hainaut M."/>
            <person name="Harispe M.L."/>
            <person name="Henrissat B."/>
            <person name="Hilden K.S."/>
            <person name="Hope R."/>
            <person name="Hossain A."/>
            <person name="Karabika E."/>
            <person name="Karaffa L."/>
            <person name="Karanyi Z."/>
            <person name="Krasevec N."/>
            <person name="Kuo A."/>
            <person name="Kusch H."/>
            <person name="LaButti K."/>
            <person name="Lagendijk E.L."/>
            <person name="Lapidus A."/>
            <person name="Levasseur A."/>
            <person name="Lindquist E."/>
            <person name="Lipzen A."/>
            <person name="Logrieco A.F."/>
            <person name="MacCabe A."/>
            <person name="Maekelae M.R."/>
            <person name="Malavazi I."/>
            <person name="Melin P."/>
            <person name="Meyer V."/>
            <person name="Mielnichuk N."/>
            <person name="Miskei M."/>
            <person name="Molnar A.P."/>
            <person name="Mule G."/>
            <person name="Ngan C.Y."/>
            <person name="Orejas M."/>
            <person name="Orosz E."/>
            <person name="Ouedraogo J.P."/>
            <person name="Overkamp K.M."/>
            <person name="Park H.-S."/>
            <person name="Perrone G."/>
            <person name="Piumi F."/>
            <person name="Punt P.J."/>
            <person name="Ram A.F."/>
            <person name="Ramon A."/>
            <person name="Rauscher S."/>
            <person name="Record E."/>
            <person name="Riano-Pachon D.M."/>
            <person name="Robert V."/>
            <person name="Roehrig J."/>
            <person name="Ruller R."/>
            <person name="Salamov A."/>
            <person name="Salih N.S."/>
            <person name="Samson R.A."/>
            <person name="Sandor E."/>
            <person name="Sanguinetti M."/>
            <person name="Schuetze T."/>
            <person name="Sepcic K."/>
            <person name="Shelest E."/>
            <person name="Sherlock G."/>
            <person name="Sophianopoulou V."/>
            <person name="Squina F.M."/>
            <person name="Sun H."/>
            <person name="Susca A."/>
            <person name="Todd R.B."/>
            <person name="Tsang A."/>
            <person name="Unkles S.E."/>
            <person name="van de Wiele N."/>
            <person name="van Rossen-Uffink D."/>
            <person name="Oliveira J.V."/>
            <person name="Vesth T.C."/>
            <person name="Visser J."/>
            <person name="Yu J.-H."/>
            <person name="Zhou M."/>
            <person name="Andersen M.R."/>
            <person name="Archer D.B."/>
            <person name="Baker S.E."/>
            <person name="Benoit I."/>
            <person name="Brakhage A.A."/>
            <person name="Braus G.H."/>
            <person name="Fischer R."/>
            <person name="Frisvad J.C."/>
            <person name="Goldman G.H."/>
            <person name="Houbraken J."/>
            <person name="Oakley B."/>
            <person name="Pocsi I."/>
            <person name="Scazzocchio C."/>
            <person name="Seiboth B."/>
            <person name="vanKuyk P.A."/>
            <person name="Wortman J."/>
            <person name="Dyer P.S."/>
            <person name="Grigoriev I.V."/>
        </authorList>
    </citation>
    <scope>NUCLEOTIDE SEQUENCE [LARGE SCALE GENOMIC DNA]</scope>
    <source>
        <strain evidence="4">CBS 506.65</strain>
    </source>
</reference>
<keyword evidence="2" id="KW-0812">Transmembrane</keyword>